<name>A0A5C6RPK1_9FLAO</name>
<dbReference type="Pfam" id="PF09382">
    <property type="entry name" value="RQC"/>
    <property type="match status" value="1"/>
</dbReference>
<comment type="cofactor">
    <cofactor evidence="1">
        <name>Mg(2+)</name>
        <dbReference type="ChEBI" id="CHEBI:18420"/>
    </cofactor>
</comment>
<dbReference type="Proteomes" id="UP000321721">
    <property type="component" value="Unassembled WGS sequence"/>
</dbReference>
<comment type="cofactor">
    <cofactor evidence="2">
        <name>Zn(2+)</name>
        <dbReference type="ChEBI" id="CHEBI:29105"/>
    </cofactor>
</comment>
<dbReference type="SMART" id="SM00956">
    <property type="entry name" value="RQC"/>
    <property type="match status" value="1"/>
</dbReference>
<organism evidence="20 21">
    <name type="scientific">Vicingus serpentipes</name>
    <dbReference type="NCBI Taxonomy" id="1926625"/>
    <lineage>
        <taxon>Bacteria</taxon>
        <taxon>Pseudomonadati</taxon>
        <taxon>Bacteroidota</taxon>
        <taxon>Flavobacteriia</taxon>
        <taxon>Flavobacteriales</taxon>
        <taxon>Vicingaceae</taxon>
        <taxon>Vicingus</taxon>
    </lineage>
</organism>
<dbReference type="Pfam" id="PF00271">
    <property type="entry name" value="Helicase_C"/>
    <property type="match status" value="1"/>
</dbReference>
<evidence type="ECO:0000256" key="13">
    <source>
        <dbReference type="ARBA" id="ARBA00023204"/>
    </source>
</evidence>
<dbReference type="Pfam" id="PF00570">
    <property type="entry name" value="HRDC"/>
    <property type="match status" value="1"/>
</dbReference>
<evidence type="ECO:0000256" key="2">
    <source>
        <dbReference type="ARBA" id="ARBA00001947"/>
    </source>
</evidence>
<evidence type="ECO:0000259" key="19">
    <source>
        <dbReference type="PROSITE" id="PS51194"/>
    </source>
</evidence>
<keyword evidence="11" id="KW-0238">DNA-binding</keyword>
<dbReference type="SMART" id="SM00490">
    <property type="entry name" value="HELICc"/>
    <property type="match status" value="1"/>
</dbReference>
<keyword evidence="12" id="KW-0233">DNA recombination</keyword>
<evidence type="ECO:0000256" key="12">
    <source>
        <dbReference type="ARBA" id="ARBA00023172"/>
    </source>
</evidence>
<dbReference type="GO" id="GO:0016787">
    <property type="term" value="F:hydrolase activity"/>
    <property type="evidence" value="ECO:0007669"/>
    <property type="project" value="UniProtKB-KW"/>
</dbReference>
<keyword evidence="8 20" id="KW-0347">Helicase</keyword>
<dbReference type="InterPro" id="IPR048671">
    <property type="entry name" value="RecQ-1-like_HTH"/>
</dbReference>
<keyword evidence="4" id="KW-0479">Metal-binding</keyword>
<evidence type="ECO:0000256" key="14">
    <source>
        <dbReference type="ARBA" id="ARBA00023235"/>
    </source>
</evidence>
<keyword evidence="6" id="KW-0227">DNA damage</keyword>
<dbReference type="Pfam" id="PF00270">
    <property type="entry name" value="DEAD"/>
    <property type="match status" value="1"/>
</dbReference>
<proteinExistence type="inferred from homology"/>
<dbReference type="GO" id="GO:0003677">
    <property type="term" value="F:DNA binding"/>
    <property type="evidence" value="ECO:0007669"/>
    <property type="project" value="UniProtKB-KW"/>
</dbReference>
<dbReference type="InterPro" id="IPR011545">
    <property type="entry name" value="DEAD/DEAH_box_helicase_dom"/>
</dbReference>
<comment type="catalytic activity">
    <reaction evidence="15">
        <text>Couples ATP hydrolysis with the unwinding of duplex DNA by translocating in the 3'-5' direction.</text>
        <dbReference type="EC" id="5.6.2.4"/>
    </reaction>
</comment>
<keyword evidence="13" id="KW-0234">DNA repair</keyword>
<dbReference type="Pfam" id="PF16124">
    <property type="entry name" value="RecQ_Zn_bind"/>
    <property type="match status" value="1"/>
</dbReference>
<feature type="domain" description="Helicase C-terminal" evidence="19">
    <location>
        <begin position="265"/>
        <end position="417"/>
    </location>
</feature>
<evidence type="ECO:0000256" key="6">
    <source>
        <dbReference type="ARBA" id="ARBA00022763"/>
    </source>
</evidence>
<sequence length="780" mass="88197">MPFIESLEIIFGLNYGAFFSKNLNLNRLNVVSLICKCNKIPKQVSIQTLEAPITDYLKKHFGFDKFKGEQEKVILNLLEGNDTFVIMPTGGGKSMCYQLPALICEGTAIIVSPLIALMKNQVDAIRGIASEDGIAHFYNSSLNKTEAKKVKEDVTNGITKLLYVAPESLTKEENVEFLKSIKISFFGIDEAHCISEWGHDFRPEYRRLRSIIEAIDRVPIIALTATATPKVQEDIQKNLGMTDAKVFKASFNRDNLMYEIRPKKDVKKEIIKAIKQHEGQCGIIYCLSRKKVEEIAELLQVNGIKALPYHAGLDSASRAKHQDMFLMEDVDVIVATIAFGMGIDKPDVRFVIHHDIPKSLESYYQETGRAGRDGGEGHCIAFYSYKDIEKLEKFLHGKPVAEMEIGMQLIFEMVSYAETAVCRRIQLLHYFGEKYTDTDCSDKGMCDNCANPKEKLEGKDDVKLLLESILGLNEMFKAKYIANFVAGKGSSDIKSFGHDTHKMFGLGKQKEGEDKDENYWNALIRQSIIEGFIIKEIENYGVLKISKKGKDFIESPHSFMIVRAHDYSDVDDGENIVHQKGGGAADEVLFKILKDLRKSIAKEKGFPPYVLFQDPSLEDMATRYPITMEEMTAISGVGQGKAEKFGHEFIEVIAKYVEDNDIERPLDMVVKSVVNKSGLKVFVVQSIDRKMPLEDIAAAKGIEMDDVLSEMEMIVQSGTKVNINYYLDDLIDEADQEEVFEYFMEAETDDIEEALDEFEDSFSEEEMRMLRIKFMSEVAN</sequence>
<feature type="domain" description="HRDC" evidence="17">
    <location>
        <begin position="583"/>
        <end position="663"/>
    </location>
</feature>
<keyword evidence="10" id="KW-0067">ATP-binding</keyword>
<dbReference type="InterPro" id="IPR010997">
    <property type="entry name" value="HRDC-like_sf"/>
</dbReference>
<dbReference type="GO" id="GO:0043138">
    <property type="term" value="F:3'-5' DNA helicase activity"/>
    <property type="evidence" value="ECO:0007669"/>
    <property type="project" value="UniProtKB-EC"/>
</dbReference>
<keyword evidence="14" id="KW-0413">Isomerase</keyword>
<dbReference type="GO" id="GO:0006260">
    <property type="term" value="P:DNA replication"/>
    <property type="evidence" value="ECO:0007669"/>
    <property type="project" value="InterPro"/>
</dbReference>
<dbReference type="InterPro" id="IPR004589">
    <property type="entry name" value="DNA_helicase_ATP-dep_RecQ"/>
</dbReference>
<dbReference type="OrthoDB" id="9763310at2"/>
<dbReference type="FunFam" id="3.40.50.300:FF:001051">
    <property type="entry name" value="ATP-dependent DNA helicase RecQ"/>
    <property type="match status" value="1"/>
</dbReference>
<dbReference type="InterPro" id="IPR032284">
    <property type="entry name" value="RecQ_Zn-bd"/>
</dbReference>
<dbReference type="InterPro" id="IPR002121">
    <property type="entry name" value="HRDC_dom"/>
</dbReference>
<dbReference type="GO" id="GO:0005524">
    <property type="term" value="F:ATP binding"/>
    <property type="evidence" value="ECO:0007669"/>
    <property type="project" value="UniProtKB-KW"/>
</dbReference>
<protein>
    <recommendedName>
        <fullName evidence="16">DNA helicase RecQ</fullName>
        <ecNumber evidence="16">5.6.2.4</ecNumber>
    </recommendedName>
</protein>
<comment type="caution">
    <text evidence="20">The sequence shown here is derived from an EMBL/GenBank/DDBJ whole genome shotgun (WGS) entry which is preliminary data.</text>
</comment>
<keyword evidence="7 20" id="KW-0378">Hydrolase</keyword>
<evidence type="ECO:0000256" key="9">
    <source>
        <dbReference type="ARBA" id="ARBA00022833"/>
    </source>
</evidence>
<evidence type="ECO:0000256" key="10">
    <source>
        <dbReference type="ARBA" id="ARBA00022840"/>
    </source>
</evidence>
<dbReference type="GO" id="GO:0006281">
    <property type="term" value="P:DNA repair"/>
    <property type="evidence" value="ECO:0007669"/>
    <property type="project" value="UniProtKB-KW"/>
</dbReference>
<dbReference type="CDD" id="cd18794">
    <property type="entry name" value="SF2_C_RecQ"/>
    <property type="match status" value="1"/>
</dbReference>
<dbReference type="InterPro" id="IPR014001">
    <property type="entry name" value="Helicase_ATP-bd"/>
</dbReference>
<dbReference type="InterPro" id="IPR027417">
    <property type="entry name" value="P-loop_NTPase"/>
</dbReference>
<dbReference type="EC" id="5.6.2.4" evidence="16"/>
<dbReference type="PROSITE" id="PS51194">
    <property type="entry name" value="HELICASE_CTER"/>
    <property type="match status" value="1"/>
</dbReference>
<dbReference type="EMBL" id="VOOS01000005">
    <property type="protein sequence ID" value="TXB64268.1"/>
    <property type="molecule type" value="Genomic_DNA"/>
</dbReference>
<evidence type="ECO:0000256" key="16">
    <source>
        <dbReference type="NCBIfam" id="TIGR01389"/>
    </source>
</evidence>
<dbReference type="InterPro" id="IPR036388">
    <property type="entry name" value="WH-like_DNA-bd_sf"/>
</dbReference>
<dbReference type="InterPro" id="IPR044876">
    <property type="entry name" value="HRDC_dom_sf"/>
</dbReference>
<dbReference type="NCBIfam" id="TIGR01389">
    <property type="entry name" value="recQ"/>
    <property type="match status" value="1"/>
</dbReference>
<dbReference type="InterPro" id="IPR006293">
    <property type="entry name" value="DNA_helicase_ATP-dep_RecQ_bac"/>
</dbReference>
<evidence type="ECO:0000256" key="7">
    <source>
        <dbReference type="ARBA" id="ARBA00022801"/>
    </source>
</evidence>
<keyword evidence="9" id="KW-0862">Zinc</keyword>
<dbReference type="GO" id="GO:0005737">
    <property type="term" value="C:cytoplasm"/>
    <property type="evidence" value="ECO:0007669"/>
    <property type="project" value="TreeGrafter"/>
</dbReference>
<dbReference type="Gene3D" id="3.40.50.300">
    <property type="entry name" value="P-loop containing nucleotide triphosphate hydrolases"/>
    <property type="match status" value="2"/>
</dbReference>
<evidence type="ECO:0000256" key="1">
    <source>
        <dbReference type="ARBA" id="ARBA00001946"/>
    </source>
</evidence>
<evidence type="ECO:0000256" key="8">
    <source>
        <dbReference type="ARBA" id="ARBA00022806"/>
    </source>
</evidence>
<evidence type="ECO:0000256" key="15">
    <source>
        <dbReference type="ARBA" id="ARBA00034617"/>
    </source>
</evidence>
<dbReference type="Gene3D" id="1.10.10.1390">
    <property type="entry name" value="ATP-dependent DNA helicase RecQ"/>
    <property type="match status" value="1"/>
</dbReference>
<dbReference type="SUPFAM" id="SSF47819">
    <property type="entry name" value="HRDC-like"/>
    <property type="match status" value="1"/>
</dbReference>
<evidence type="ECO:0000256" key="4">
    <source>
        <dbReference type="ARBA" id="ARBA00022723"/>
    </source>
</evidence>
<dbReference type="Gene3D" id="1.10.150.80">
    <property type="entry name" value="HRDC domain"/>
    <property type="match status" value="1"/>
</dbReference>
<dbReference type="CDD" id="cd17920">
    <property type="entry name" value="DEXHc_RecQ"/>
    <property type="match status" value="1"/>
</dbReference>
<dbReference type="PANTHER" id="PTHR13710:SF105">
    <property type="entry name" value="ATP-DEPENDENT DNA HELICASE Q1"/>
    <property type="match status" value="1"/>
</dbReference>
<dbReference type="SMART" id="SM00487">
    <property type="entry name" value="DEXDc"/>
    <property type="match status" value="1"/>
</dbReference>
<dbReference type="GO" id="GO:0043590">
    <property type="term" value="C:bacterial nucleoid"/>
    <property type="evidence" value="ECO:0007669"/>
    <property type="project" value="TreeGrafter"/>
</dbReference>
<dbReference type="GO" id="GO:0046872">
    <property type="term" value="F:metal ion binding"/>
    <property type="evidence" value="ECO:0007669"/>
    <property type="project" value="UniProtKB-KW"/>
</dbReference>
<evidence type="ECO:0000256" key="3">
    <source>
        <dbReference type="ARBA" id="ARBA00005446"/>
    </source>
</evidence>
<dbReference type="PROSITE" id="PS50967">
    <property type="entry name" value="HRDC"/>
    <property type="match status" value="1"/>
</dbReference>
<dbReference type="InterPro" id="IPR001650">
    <property type="entry name" value="Helicase_C-like"/>
</dbReference>
<dbReference type="AlphaFoldDB" id="A0A5C6RPK1"/>
<dbReference type="InterPro" id="IPR036390">
    <property type="entry name" value="WH_DNA-bd_sf"/>
</dbReference>
<dbReference type="Gene3D" id="1.10.10.10">
    <property type="entry name" value="Winged helix-like DNA-binding domain superfamily/Winged helix DNA-binding domain"/>
    <property type="match status" value="1"/>
</dbReference>
<feature type="domain" description="Helicase ATP-binding" evidence="18">
    <location>
        <begin position="74"/>
        <end position="245"/>
    </location>
</feature>
<dbReference type="SMART" id="SM00341">
    <property type="entry name" value="HRDC"/>
    <property type="match status" value="1"/>
</dbReference>
<evidence type="ECO:0000313" key="20">
    <source>
        <dbReference type="EMBL" id="TXB64268.1"/>
    </source>
</evidence>
<gene>
    <name evidence="20" type="primary">recQ</name>
    <name evidence="20" type="ORF">FRY74_10775</name>
</gene>
<dbReference type="SUPFAM" id="SSF52540">
    <property type="entry name" value="P-loop containing nucleoside triphosphate hydrolases"/>
    <property type="match status" value="1"/>
</dbReference>
<dbReference type="SUPFAM" id="SSF46785">
    <property type="entry name" value="Winged helix' DNA-binding domain"/>
    <property type="match status" value="1"/>
</dbReference>
<accession>A0A5C6RPK1</accession>
<dbReference type="Pfam" id="PF21220">
    <property type="entry name" value="RecQ-1-like_HTH"/>
    <property type="match status" value="1"/>
</dbReference>
<evidence type="ECO:0000256" key="5">
    <source>
        <dbReference type="ARBA" id="ARBA00022741"/>
    </source>
</evidence>
<dbReference type="NCBIfam" id="TIGR00614">
    <property type="entry name" value="recQ_fam"/>
    <property type="match status" value="1"/>
</dbReference>
<keyword evidence="5" id="KW-0547">Nucleotide-binding</keyword>
<evidence type="ECO:0000259" key="17">
    <source>
        <dbReference type="PROSITE" id="PS50967"/>
    </source>
</evidence>
<evidence type="ECO:0000259" key="18">
    <source>
        <dbReference type="PROSITE" id="PS51192"/>
    </source>
</evidence>
<dbReference type="FunFam" id="3.40.50.300:FF:000156">
    <property type="entry name" value="ATP-dependent DNA helicase recQ"/>
    <property type="match status" value="1"/>
</dbReference>
<dbReference type="GO" id="GO:0006310">
    <property type="term" value="P:DNA recombination"/>
    <property type="evidence" value="ECO:0007669"/>
    <property type="project" value="UniProtKB-UniRule"/>
</dbReference>
<evidence type="ECO:0000256" key="11">
    <source>
        <dbReference type="ARBA" id="ARBA00023125"/>
    </source>
</evidence>
<dbReference type="GO" id="GO:0009378">
    <property type="term" value="F:four-way junction helicase activity"/>
    <property type="evidence" value="ECO:0007669"/>
    <property type="project" value="TreeGrafter"/>
</dbReference>
<dbReference type="GO" id="GO:0009432">
    <property type="term" value="P:SOS response"/>
    <property type="evidence" value="ECO:0007669"/>
    <property type="project" value="UniProtKB-UniRule"/>
</dbReference>
<dbReference type="PROSITE" id="PS51192">
    <property type="entry name" value="HELICASE_ATP_BIND_1"/>
    <property type="match status" value="1"/>
</dbReference>
<dbReference type="InterPro" id="IPR018982">
    <property type="entry name" value="RQC_domain"/>
</dbReference>
<evidence type="ECO:0000313" key="21">
    <source>
        <dbReference type="Proteomes" id="UP000321721"/>
    </source>
</evidence>
<keyword evidence="21" id="KW-1185">Reference proteome</keyword>
<dbReference type="PANTHER" id="PTHR13710">
    <property type="entry name" value="DNA HELICASE RECQ FAMILY MEMBER"/>
    <property type="match status" value="1"/>
</dbReference>
<reference evidence="20 21" key="1">
    <citation type="submission" date="2019-08" db="EMBL/GenBank/DDBJ databases">
        <title>Genome of Vicingus serpentipes NCIMB 15042.</title>
        <authorList>
            <person name="Bowman J.P."/>
        </authorList>
    </citation>
    <scope>NUCLEOTIDE SEQUENCE [LARGE SCALE GENOMIC DNA]</scope>
    <source>
        <strain evidence="20 21">NCIMB 15042</strain>
    </source>
</reference>
<dbReference type="GO" id="GO:0030894">
    <property type="term" value="C:replisome"/>
    <property type="evidence" value="ECO:0007669"/>
    <property type="project" value="TreeGrafter"/>
</dbReference>
<comment type="similarity">
    <text evidence="3">Belongs to the helicase family. RecQ subfamily.</text>
</comment>